<dbReference type="InterPro" id="IPR016171">
    <property type="entry name" value="Vanillyl_alc_oxidase_C-sub2"/>
</dbReference>
<dbReference type="Gene3D" id="3.30.70.2740">
    <property type="match status" value="1"/>
</dbReference>
<dbReference type="FunFam" id="1.10.45.10:FF:000001">
    <property type="entry name" value="D-lactate dehydrogenase mitochondrial"/>
    <property type="match status" value="1"/>
</dbReference>
<dbReference type="PANTHER" id="PTHR11748:SF111">
    <property type="entry name" value="D-LACTATE DEHYDROGENASE, MITOCHONDRIAL-RELATED"/>
    <property type="match status" value="1"/>
</dbReference>
<comment type="similarity">
    <text evidence="2">Belongs to the FAD-binding oxidoreductase/transferase type 4 family.</text>
</comment>
<dbReference type="EMBL" id="FWXJ01000004">
    <property type="protein sequence ID" value="SMC44588.1"/>
    <property type="molecule type" value="Genomic_DNA"/>
</dbReference>
<dbReference type="InterPro" id="IPR016169">
    <property type="entry name" value="FAD-bd_PCMH_sub2"/>
</dbReference>
<dbReference type="PANTHER" id="PTHR11748">
    <property type="entry name" value="D-LACTATE DEHYDROGENASE"/>
    <property type="match status" value="1"/>
</dbReference>
<sequence>MPTTDVIQLPPQLPDALILELQAIFRERFTTAMAILEHHGRDESTYPLTLPQAVVFANSTDEVVSLVKLCNQFEVPIIPFAAGTSLEGHVLAIHGGISLDLNQMNQVIAIQTEDLTATVQPAVRRKQLNVELKDTGYFFPIDPGADASIGGMTATRASGTNAVRYGSMRENVLALTVVLANGEVIKTGTQAKKSSAGYDLTRLFVGSEGTLGIITEITVKIYPIPQEVAAGICCFSNITDAVQTVIEIIQSGIPIARVELLDELAIQAINQYSKLSLQEKPTLFFEFADSTSSVKEQAEFAQEVAKNHGGQDFEWATHQEDRSRLWQARHDAYFACLQIKPGARIITTDVCVPISKLAQCIEETRKDLDASYLPATILGHVGDGNYHVLLVLDPLNQQDFTEAEQLNSAIVHRALKLGGTCTGEHGVGMHKIDFLIEEHGSGAIAVMHSIKQALDPKNILNPGKILRS</sequence>
<dbReference type="GO" id="GO:1903457">
    <property type="term" value="P:lactate catabolic process"/>
    <property type="evidence" value="ECO:0007669"/>
    <property type="project" value="TreeGrafter"/>
</dbReference>
<accession>A0A1W1Z9E1</accession>
<dbReference type="InterPro" id="IPR036318">
    <property type="entry name" value="FAD-bd_PCMH-like_sf"/>
</dbReference>
<keyword evidence="3" id="KW-0285">Flavoprotein</keyword>
<keyword evidence="4" id="KW-0274">FAD</keyword>
<dbReference type="EC" id="1.1.2.4" evidence="7"/>
<protein>
    <recommendedName>
        <fullName evidence="7">D-lactate dehydrogenase (cytochrome)</fullName>
        <ecNumber evidence="7">1.1.2.4</ecNumber>
    </recommendedName>
</protein>
<dbReference type="Gene3D" id="1.10.45.10">
    <property type="entry name" value="Vanillyl-alcohol Oxidase, Chain A, domain 4"/>
    <property type="match status" value="1"/>
</dbReference>
<dbReference type="GO" id="GO:0071949">
    <property type="term" value="F:FAD binding"/>
    <property type="evidence" value="ECO:0007669"/>
    <property type="project" value="InterPro"/>
</dbReference>
<dbReference type="SUPFAM" id="SSF55103">
    <property type="entry name" value="FAD-linked oxidases, C-terminal domain"/>
    <property type="match status" value="1"/>
</dbReference>
<dbReference type="AlphaFoldDB" id="A0A1W1Z9E1"/>
<evidence type="ECO:0000256" key="5">
    <source>
        <dbReference type="ARBA" id="ARBA00022946"/>
    </source>
</evidence>
<keyword evidence="10" id="KW-1185">Reference proteome</keyword>
<dbReference type="STRING" id="1938817.SAMN06296008_104184"/>
<dbReference type="GO" id="GO:0004458">
    <property type="term" value="F:D-lactate dehydrogenase (cytochrome) activity"/>
    <property type="evidence" value="ECO:0007669"/>
    <property type="project" value="UniProtKB-EC"/>
</dbReference>
<evidence type="ECO:0000256" key="7">
    <source>
        <dbReference type="ARBA" id="ARBA00038897"/>
    </source>
</evidence>
<dbReference type="OrthoDB" id="8522822at2"/>
<dbReference type="InterPro" id="IPR004113">
    <property type="entry name" value="FAD-bd_oxidored_4_C"/>
</dbReference>
<evidence type="ECO:0000256" key="3">
    <source>
        <dbReference type="ARBA" id="ARBA00022630"/>
    </source>
</evidence>
<dbReference type="GO" id="GO:0008720">
    <property type="term" value="F:D-lactate dehydrogenase (NAD+) activity"/>
    <property type="evidence" value="ECO:0007669"/>
    <property type="project" value="TreeGrafter"/>
</dbReference>
<dbReference type="Proteomes" id="UP000192708">
    <property type="component" value="Unassembled WGS sequence"/>
</dbReference>
<dbReference type="InterPro" id="IPR016164">
    <property type="entry name" value="FAD-linked_Oxase-like_C"/>
</dbReference>
<dbReference type="Gene3D" id="3.30.465.10">
    <property type="match status" value="1"/>
</dbReference>
<dbReference type="Pfam" id="PF01565">
    <property type="entry name" value="FAD_binding_4"/>
    <property type="match status" value="1"/>
</dbReference>
<evidence type="ECO:0000256" key="2">
    <source>
        <dbReference type="ARBA" id="ARBA00008000"/>
    </source>
</evidence>
<comment type="cofactor">
    <cofactor evidence="1">
        <name>FAD</name>
        <dbReference type="ChEBI" id="CHEBI:57692"/>
    </cofactor>
</comment>
<dbReference type="Pfam" id="PF02913">
    <property type="entry name" value="FAD-oxidase_C"/>
    <property type="match status" value="1"/>
</dbReference>
<gene>
    <name evidence="9" type="ORF">SAMN06296008_104184</name>
</gene>
<feature type="domain" description="FAD-binding PCMH-type" evidence="8">
    <location>
        <begin position="47"/>
        <end position="224"/>
    </location>
</feature>
<evidence type="ECO:0000256" key="6">
    <source>
        <dbReference type="ARBA" id="ARBA00023002"/>
    </source>
</evidence>
<evidence type="ECO:0000259" key="8">
    <source>
        <dbReference type="PROSITE" id="PS51387"/>
    </source>
</evidence>
<evidence type="ECO:0000256" key="1">
    <source>
        <dbReference type="ARBA" id="ARBA00001974"/>
    </source>
</evidence>
<dbReference type="InterPro" id="IPR016166">
    <property type="entry name" value="FAD-bd_PCMH"/>
</dbReference>
<dbReference type="RefSeq" id="WP_084283146.1">
    <property type="nucleotide sequence ID" value="NZ_FWXJ01000004.1"/>
</dbReference>
<dbReference type="SUPFAM" id="SSF56176">
    <property type="entry name" value="FAD-binding/transporter-associated domain-like"/>
    <property type="match status" value="1"/>
</dbReference>
<keyword evidence="5" id="KW-0809">Transit peptide</keyword>
<evidence type="ECO:0000256" key="4">
    <source>
        <dbReference type="ARBA" id="ARBA00022827"/>
    </source>
</evidence>
<evidence type="ECO:0000313" key="10">
    <source>
        <dbReference type="Proteomes" id="UP000192708"/>
    </source>
</evidence>
<name>A0A1W1Z9E1_9BURK</name>
<reference evidence="9 10" key="1">
    <citation type="submission" date="2017-04" db="EMBL/GenBank/DDBJ databases">
        <authorList>
            <person name="Afonso C.L."/>
            <person name="Miller P.J."/>
            <person name="Scott M.A."/>
            <person name="Spackman E."/>
            <person name="Goraichik I."/>
            <person name="Dimitrov K.M."/>
            <person name="Suarez D.L."/>
            <person name="Swayne D.E."/>
        </authorList>
    </citation>
    <scope>NUCLEOTIDE SEQUENCE [LARGE SCALE GENOMIC DNA]</scope>
    <source>
        <strain evidence="9 10">VK13</strain>
    </source>
</reference>
<dbReference type="PROSITE" id="PS51387">
    <property type="entry name" value="FAD_PCMH"/>
    <property type="match status" value="1"/>
</dbReference>
<organism evidence="9 10">
    <name type="scientific">Polynucleobacter kasalickyi</name>
    <dbReference type="NCBI Taxonomy" id="1938817"/>
    <lineage>
        <taxon>Bacteria</taxon>
        <taxon>Pseudomonadati</taxon>
        <taxon>Pseudomonadota</taxon>
        <taxon>Betaproteobacteria</taxon>
        <taxon>Burkholderiales</taxon>
        <taxon>Burkholderiaceae</taxon>
        <taxon>Polynucleobacter</taxon>
    </lineage>
</organism>
<evidence type="ECO:0000313" key="9">
    <source>
        <dbReference type="EMBL" id="SMC44588.1"/>
    </source>
</evidence>
<proteinExistence type="inferred from homology"/>
<keyword evidence="6" id="KW-0560">Oxidoreductase</keyword>
<dbReference type="InterPro" id="IPR006094">
    <property type="entry name" value="Oxid_FAD_bind_N"/>
</dbReference>
<dbReference type="FunFam" id="3.30.70.2740:FF:000001">
    <property type="entry name" value="D-lactate dehydrogenase mitochondrial"/>
    <property type="match status" value="1"/>
</dbReference>
<dbReference type="FunFam" id="3.30.465.10:FF:000016">
    <property type="entry name" value="probable D-lactate dehydrogenase, mitochondrial"/>
    <property type="match status" value="1"/>
</dbReference>